<dbReference type="Proteomes" id="UP000789375">
    <property type="component" value="Unassembled WGS sequence"/>
</dbReference>
<protein>
    <submittedName>
        <fullName evidence="1">4745_t:CDS:1</fullName>
    </submittedName>
</protein>
<name>A0A9N9F6Q6_FUNMO</name>
<dbReference type="AlphaFoldDB" id="A0A9N9F6Q6"/>
<reference evidence="1" key="1">
    <citation type="submission" date="2021-06" db="EMBL/GenBank/DDBJ databases">
        <authorList>
            <person name="Kallberg Y."/>
            <person name="Tangrot J."/>
            <person name="Rosling A."/>
        </authorList>
    </citation>
    <scope>NUCLEOTIDE SEQUENCE</scope>
    <source>
        <strain evidence="1">87-6 pot B 2015</strain>
    </source>
</reference>
<keyword evidence="2" id="KW-1185">Reference proteome</keyword>
<evidence type="ECO:0000313" key="2">
    <source>
        <dbReference type="Proteomes" id="UP000789375"/>
    </source>
</evidence>
<sequence>MNSSLSFRLNASPICLICLLCENTYDWHRHFRPFRTIRQC</sequence>
<proteinExistence type="predicted"/>
<accession>A0A9N9F6Q6</accession>
<organism evidence="1 2">
    <name type="scientific">Funneliformis mosseae</name>
    <name type="common">Endomycorrhizal fungus</name>
    <name type="synonym">Glomus mosseae</name>
    <dbReference type="NCBI Taxonomy" id="27381"/>
    <lineage>
        <taxon>Eukaryota</taxon>
        <taxon>Fungi</taxon>
        <taxon>Fungi incertae sedis</taxon>
        <taxon>Mucoromycota</taxon>
        <taxon>Glomeromycotina</taxon>
        <taxon>Glomeromycetes</taxon>
        <taxon>Glomerales</taxon>
        <taxon>Glomeraceae</taxon>
        <taxon>Funneliformis</taxon>
    </lineage>
</organism>
<comment type="caution">
    <text evidence="1">The sequence shown here is derived from an EMBL/GenBank/DDBJ whole genome shotgun (WGS) entry which is preliminary data.</text>
</comment>
<evidence type="ECO:0000313" key="1">
    <source>
        <dbReference type="EMBL" id="CAG8513524.1"/>
    </source>
</evidence>
<gene>
    <name evidence="1" type="ORF">FMOSSE_LOCUS4664</name>
</gene>
<dbReference type="EMBL" id="CAJVPP010000804">
    <property type="protein sequence ID" value="CAG8513524.1"/>
    <property type="molecule type" value="Genomic_DNA"/>
</dbReference>